<dbReference type="Proteomes" id="UP000283634">
    <property type="component" value="Unassembled WGS sequence"/>
</dbReference>
<dbReference type="VEuPathDB" id="TriTrypDB:TRSC58_02547"/>
<dbReference type="Pfam" id="PF03357">
    <property type="entry name" value="Snf7"/>
    <property type="match status" value="1"/>
</dbReference>
<reference evidence="1 2" key="1">
    <citation type="journal article" date="2018" name="BMC Genomics">
        <title>Genomic comparison of Trypanosoma conorhini and Trypanosoma rangeli to Trypanosoma cruzi strains of high and low virulence.</title>
        <authorList>
            <person name="Bradwell K.R."/>
            <person name="Koparde V.N."/>
            <person name="Matveyev A.V."/>
            <person name="Serrano M.G."/>
            <person name="Alves J.M."/>
            <person name="Parikh H."/>
            <person name="Huang B."/>
            <person name="Lee V."/>
            <person name="Espinosa-Alvarez O."/>
            <person name="Ortiz P.A."/>
            <person name="Costa-Martins A.G."/>
            <person name="Teixeira M.M."/>
            <person name="Buck G.A."/>
        </authorList>
    </citation>
    <scope>NUCLEOTIDE SEQUENCE [LARGE SCALE GENOMIC DNA]</scope>
    <source>
        <strain evidence="1 2">AM80</strain>
    </source>
</reference>
<dbReference type="OMA" id="DMIFQLR"/>
<dbReference type="AlphaFoldDB" id="A0A422N603"/>
<organism evidence="1 2">
    <name type="scientific">Trypanosoma rangeli</name>
    <dbReference type="NCBI Taxonomy" id="5698"/>
    <lineage>
        <taxon>Eukaryota</taxon>
        <taxon>Discoba</taxon>
        <taxon>Euglenozoa</taxon>
        <taxon>Kinetoplastea</taxon>
        <taxon>Metakinetoplastina</taxon>
        <taxon>Trypanosomatida</taxon>
        <taxon>Trypanosomatidae</taxon>
        <taxon>Trypanosoma</taxon>
        <taxon>Herpetosoma</taxon>
    </lineage>
</organism>
<dbReference type="EMBL" id="MKGL01000302">
    <property type="protein sequence ID" value="RNF00889.1"/>
    <property type="molecule type" value="Genomic_DNA"/>
</dbReference>
<gene>
    <name evidence="1" type="ORF">TraAM80_07355</name>
</gene>
<dbReference type="OrthoDB" id="10266568at2759"/>
<sequence length="210" mass="22974">MNSDKLFDIIFSMKFTIKQMNKSANAAEKASDKEKLLVKKALEKGNPEAARIYAQNAIRKRNDSLNYLRLASRIDAAVSRIQTAESMRAVTASMKGSVRGMAKVMESMDPMKIAEVMDAFEKQTGTLDVNLGTMDAAFEGTQAGTVPVGEVDSLMEQIAAENNLDISSKMSGVPLHSQLRPAVVTNKAEEEDDETRDIMERLGRLRGGAV</sequence>
<dbReference type="PANTHER" id="PTHR10476">
    <property type="entry name" value="CHARGED MULTIVESICULAR BODY PROTEIN"/>
    <property type="match status" value="1"/>
</dbReference>
<comment type="caution">
    <text evidence="1">The sequence shown here is derived from an EMBL/GenBank/DDBJ whole genome shotgun (WGS) entry which is preliminary data.</text>
</comment>
<dbReference type="InterPro" id="IPR005024">
    <property type="entry name" value="Snf7_fam"/>
</dbReference>
<accession>A0A422N603</accession>
<dbReference type="GeneID" id="40331288"/>
<name>A0A422N603_TRYRA</name>
<protein>
    <submittedName>
        <fullName evidence="1">Charged multivesicular body protein 1</fullName>
    </submittedName>
</protein>
<evidence type="ECO:0000313" key="2">
    <source>
        <dbReference type="Proteomes" id="UP000283634"/>
    </source>
</evidence>
<keyword evidence="2" id="KW-1185">Reference proteome</keyword>
<evidence type="ECO:0000313" key="1">
    <source>
        <dbReference type="EMBL" id="RNF00889.1"/>
    </source>
</evidence>
<proteinExistence type="predicted"/>
<dbReference type="RefSeq" id="XP_029236018.1">
    <property type="nucleotide sequence ID" value="XM_029384150.1"/>
</dbReference>
<dbReference type="GO" id="GO:0007034">
    <property type="term" value="P:vacuolar transport"/>
    <property type="evidence" value="ECO:0007669"/>
    <property type="project" value="InterPro"/>
</dbReference>
<dbReference type="Gene3D" id="6.10.140.1230">
    <property type="match status" value="1"/>
</dbReference>